<dbReference type="AlphaFoldDB" id="A0A2A3MND3"/>
<gene>
    <name evidence="1" type="ORF">CNQ84_02420</name>
</gene>
<evidence type="ECO:0000313" key="1">
    <source>
        <dbReference type="EMBL" id="PBK06247.1"/>
    </source>
</evidence>
<organism evidence="1 2">
    <name type="scientific">Pseudomonas abyssi</name>
    <dbReference type="NCBI Taxonomy" id="170540"/>
    <lineage>
        <taxon>Bacteria</taxon>
        <taxon>Pseudomonadati</taxon>
        <taxon>Pseudomonadota</taxon>
        <taxon>Gammaproteobacteria</taxon>
        <taxon>Pseudomonadales</taxon>
        <taxon>Pseudomonadaceae</taxon>
        <taxon>Pseudomonas</taxon>
    </lineage>
</organism>
<protein>
    <submittedName>
        <fullName evidence="1">Uncharacterized protein</fullName>
    </submittedName>
</protein>
<keyword evidence="2" id="KW-1185">Reference proteome</keyword>
<name>A0A2A3MND3_9PSED</name>
<sequence>MGALIPFIEKRPSKVFTEQVKASLALANQVGRELKAHGCSVKFTCVDGVQPLLVVECEQPLHMIRVGRSGIALVRTPGNFSRCRSFLLGCEIEWLVGVPPVAGRIGRVH</sequence>
<dbReference type="Proteomes" id="UP000242313">
    <property type="component" value="Unassembled WGS sequence"/>
</dbReference>
<comment type="caution">
    <text evidence="1">The sequence shown here is derived from an EMBL/GenBank/DDBJ whole genome shotgun (WGS) entry which is preliminary data.</text>
</comment>
<reference evidence="1 2" key="1">
    <citation type="submission" date="2017-09" db="EMBL/GenBank/DDBJ databases">
        <title>Pseudomonas abyssi sp. nov. isolated from Abyssopelagic Water.</title>
        <authorList>
            <person name="Wei Y."/>
        </authorList>
    </citation>
    <scope>NUCLEOTIDE SEQUENCE [LARGE SCALE GENOMIC DNA]</scope>
    <source>
        <strain evidence="1 2">MT5</strain>
    </source>
</reference>
<dbReference type="EMBL" id="NTMR01000002">
    <property type="protein sequence ID" value="PBK06247.1"/>
    <property type="molecule type" value="Genomic_DNA"/>
</dbReference>
<proteinExistence type="predicted"/>
<accession>A0A2A3MND3</accession>
<dbReference type="RefSeq" id="WP_096003311.1">
    <property type="nucleotide sequence ID" value="NZ_NTMR01000002.1"/>
</dbReference>
<evidence type="ECO:0000313" key="2">
    <source>
        <dbReference type="Proteomes" id="UP000242313"/>
    </source>
</evidence>